<dbReference type="FunFam" id="3.40.50.720:FF:000033">
    <property type="entry name" value="Adenylyltransferase and sulfurtransferase MOCS3"/>
    <property type="match status" value="1"/>
</dbReference>
<evidence type="ECO:0000256" key="10">
    <source>
        <dbReference type="ARBA" id="ARBA00022840"/>
    </source>
</evidence>
<keyword evidence="2 14" id="KW-0963">Cytoplasm</keyword>
<dbReference type="GO" id="GO:0061604">
    <property type="term" value="F:molybdopterin-synthase sulfurtransferase activity"/>
    <property type="evidence" value="ECO:0007669"/>
    <property type="project" value="UniProtKB-EC"/>
</dbReference>
<dbReference type="GO" id="GO:0005829">
    <property type="term" value="C:cytosol"/>
    <property type="evidence" value="ECO:0007669"/>
    <property type="project" value="UniProtKB-SubCell"/>
</dbReference>
<dbReference type="FunFam" id="3.40.250.10:FF:000096">
    <property type="entry name" value="Adenylyltransferase and sulfurtransferase uba4"/>
    <property type="match status" value="1"/>
</dbReference>
<keyword evidence="4 14" id="KW-0819">tRNA processing</keyword>
<comment type="pathway">
    <text evidence="14">Cofactor biosynthesis; molybdopterin biosynthesis.</text>
</comment>
<feature type="binding site" evidence="14">
    <location>
        <position position="333"/>
    </location>
    <ligand>
        <name>Zn(2+)</name>
        <dbReference type="ChEBI" id="CHEBI:29105"/>
    </ligand>
</feature>
<keyword evidence="12 14" id="KW-0511">Multifunctional enzyme</keyword>
<feature type="binding site" evidence="14">
    <location>
        <position position="256"/>
    </location>
    <ligand>
        <name>Zn(2+)</name>
        <dbReference type="ChEBI" id="CHEBI:29105"/>
    </ligand>
</feature>
<dbReference type="Gene3D" id="3.40.250.10">
    <property type="entry name" value="Rhodanese-like domain"/>
    <property type="match status" value="1"/>
</dbReference>
<dbReference type="GO" id="GO:0004792">
    <property type="term" value="F:thiosulfate-cyanide sulfurtransferase activity"/>
    <property type="evidence" value="ECO:0007669"/>
    <property type="project" value="TreeGrafter"/>
</dbReference>
<dbReference type="Pfam" id="PF00581">
    <property type="entry name" value="Rhodanese"/>
    <property type="match status" value="1"/>
</dbReference>
<feature type="binding site" evidence="14">
    <location>
        <begin position="204"/>
        <end position="205"/>
    </location>
    <ligand>
        <name>ATP</name>
        <dbReference type="ChEBI" id="CHEBI:30616"/>
    </ligand>
</feature>
<keyword evidence="5" id="KW-0548">Nucleotidyltransferase</keyword>
<feature type="binding site" evidence="14">
    <location>
        <position position="115"/>
    </location>
    <ligand>
        <name>ATP</name>
        <dbReference type="ChEBI" id="CHEBI:30616"/>
    </ligand>
</feature>
<dbReference type="InterPro" id="IPR000594">
    <property type="entry name" value="ThiF_NAD_FAD-bd"/>
</dbReference>
<dbReference type="EMBL" id="MDYL01000028">
    <property type="protein sequence ID" value="OQD69985.1"/>
    <property type="molecule type" value="Genomic_DNA"/>
</dbReference>
<keyword evidence="7 14" id="KW-0547">Nucleotide-binding</keyword>
<dbReference type="UniPathway" id="UPA00344"/>
<dbReference type="InterPro" id="IPR036873">
    <property type="entry name" value="Rhodanese-like_dom_sf"/>
</dbReference>
<keyword evidence="10 14" id="KW-0067">ATP-binding</keyword>
<dbReference type="InterPro" id="IPR045886">
    <property type="entry name" value="ThiF/MoeB/HesA"/>
</dbReference>
<evidence type="ECO:0000256" key="7">
    <source>
        <dbReference type="ARBA" id="ARBA00022741"/>
    </source>
</evidence>
<comment type="caution">
    <text evidence="17">The sequence shown here is derived from an EMBL/GenBank/DDBJ whole genome shotgun (WGS) entry which is preliminary data.</text>
</comment>
<dbReference type="GO" id="GO:0006777">
    <property type="term" value="P:Mo-molybdopterin cofactor biosynthetic process"/>
    <property type="evidence" value="ECO:0007669"/>
    <property type="project" value="UniProtKB-UniRule"/>
</dbReference>
<dbReference type="OrthoDB" id="10261062at2759"/>
<evidence type="ECO:0000256" key="14">
    <source>
        <dbReference type="HAMAP-Rule" id="MF_03049"/>
    </source>
</evidence>
<evidence type="ECO:0000256" key="8">
    <source>
        <dbReference type="ARBA" id="ARBA00022786"/>
    </source>
</evidence>
<accession>A0A1V6NZ40</accession>
<feature type="binding site" evidence="14">
    <location>
        <begin position="143"/>
        <end position="147"/>
    </location>
    <ligand>
        <name>ATP</name>
        <dbReference type="ChEBI" id="CHEBI:30616"/>
    </ligand>
</feature>
<dbReference type="HAMAP" id="MF_03049">
    <property type="entry name" value="MOCS3_Uba4"/>
    <property type="match status" value="1"/>
</dbReference>
<comment type="function">
    <text evidence="13">Plays a central role in 2-thiolation of mcm(5)S(2)U at tRNA wobble positions of cytosolic tRNA(Lys), tRNA(Glu) and tRNA(Gln). Also essential during biosynthesis of the molybdenum cofactor. Acts by mediating the C-terminal thiocarboxylation of sulfur carriers urm1 and mocs2a. Its N-terminus first activates urm1 and mocs2a as acyl-adenylates (-COAMP), then the persulfide sulfur on the catalytic cysteine is transferred to urm1 and mocs2a to form thiocarboxylation (-COSH) of their C-terminus. The reaction probably involves hydrogen sulfide that is generated from the persulfide intermediate and that acts as a nucleophile towards urm1 and mocs2a. Subsequently, a transient disulfide bond is formed. Does not use thiosulfate as sulfur donor; nfs1 probably acting as a sulfur donor for thiocarboxylation reactions.</text>
</comment>
<dbReference type="EC" id="2.8.1.11" evidence="14"/>
<dbReference type="OMA" id="IPDVGMD"/>
<dbReference type="InterPro" id="IPR001763">
    <property type="entry name" value="Rhodanese-like_dom"/>
</dbReference>
<feature type="active site" description="Cysteine persulfide intermediate; for sulfurtransferase activity" evidence="14">
    <location>
        <position position="465"/>
    </location>
</feature>
<feature type="active site" description="Glycyl thioester intermediate; for adenylyltransferase activity" evidence="14">
    <location>
        <position position="270"/>
    </location>
</feature>
<dbReference type="Pfam" id="PF00899">
    <property type="entry name" value="ThiF"/>
    <property type="match status" value="1"/>
</dbReference>
<keyword evidence="6 14" id="KW-0479">Metal-binding</keyword>
<gene>
    <name evidence="14" type="primary">uba4</name>
    <name evidence="14" type="synonym">cnxF</name>
    <name evidence="17" type="ORF">PENDEC_c028G01775</name>
</gene>
<evidence type="ECO:0000256" key="11">
    <source>
        <dbReference type="ARBA" id="ARBA00023150"/>
    </source>
</evidence>
<dbReference type="Proteomes" id="UP000191522">
    <property type="component" value="Unassembled WGS sequence"/>
</dbReference>
<dbReference type="GO" id="GO:0046872">
    <property type="term" value="F:metal ion binding"/>
    <property type="evidence" value="ECO:0007669"/>
    <property type="project" value="UniProtKB-KW"/>
</dbReference>
<feature type="binding site" evidence="14">
    <location>
        <position position="136"/>
    </location>
    <ligand>
        <name>ATP</name>
        <dbReference type="ChEBI" id="CHEBI:30616"/>
    </ligand>
</feature>
<protein>
    <recommendedName>
        <fullName evidence="14">Adenylyltransferase and sulfurtransferase uba4</fullName>
    </recommendedName>
    <alternativeName>
        <fullName evidence="14">Common component for nitrate reductase and xanthine dehydrogenase protein F</fullName>
    </alternativeName>
    <alternativeName>
        <fullName evidence="14">Ubiquitin-like protein activator 4</fullName>
    </alternativeName>
    <domain>
        <recommendedName>
            <fullName evidence="14">Molybdopterin-synthase adenylyltransferase</fullName>
            <ecNumber evidence="14">2.7.7.80</ecNumber>
        </recommendedName>
        <alternativeName>
            <fullName evidence="14">Adenylyltransferase uba4</fullName>
        </alternativeName>
        <alternativeName>
            <fullName evidence="14">Sulfur carrier protein MOCS2A adenylyltransferase</fullName>
        </alternativeName>
    </domain>
    <domain>
        <recommendedName>
            <fullName evidence="14">Molybdopterin-synthase sulfurtransferase</fullName>
            <ecNumber evidence="14">2.8.1.11</ecNumber>
        </recommendedName>
        <alternativeName>
            <fullName evidence="14">Sulfurtransferase uba4</fullName>
        </alternativeName>
        <alternativeName>
            <fullName evidence="14">Sulfur carrier protein MOCS2A sulfurtransferase</fullName>
        </alternativeName>
    </domain>
</protein>
<comment type="function">
    <text evidence="14">Plays a central role in 2-thiolation of mcm(5)S(2)U at tRNA wobble positions of cytosolic tRNA(Lys), tRNA(Glu) and tRNA(Gln). Also essential during biosynthesis of the molybdenum cofactor. Acts by mediating the C-terminal thiocarboxylation of sulfur carriers urm1 and MOCS2A. Its N-terminus first activates urm1 and MOCS2A as acyl-adenylates (-COAMP), then the persulfide sulfur on the catalytic cysteine is transferred to urm1 and MOCS2A to form thiocarboxylation (-COSH) of their C-terminus. The reaction probably involves hydrogen sulfide that is generated from the persulfide intermediate and that acts as nucleophile towards urm1 and MOCS2A. Subsequently, a transient disulfide bond is formed. Does not use thiosulfate as sulfur donor; nfs1 probably acting as a sulfur donor for thiocarboxylation reactions.</text>
</comment>
<name>A0A1V6NZ40_PENDC</name>
<dbReference type="GO" id="GO:0005524">
    <property type="term" value="F:ATP binding"/>
    <property type="evidence" value="ECO:0007669"/>
    <property type="project" value="UniProtKB-KW"/>
</dbReference>
<keyword evidence="3 14" id="KW-0808">Transferase</keyword>
<dbReference type="GO" id="GO:0061605">
    <property type="term" value="F:molybdopterin-synthase adenylyltransferase activity"/>
    <property type="evidence" value="ECO:0007669"/>
    <property type="project" value="UniProtKB-EC"/>
</dbReference>
<evidence type="ECO:0000256" key="13">
    <source>
        <dbReference type="ARBA" id="ARBA00043893"/>
    </source>
</evidence>
<keyword evidence="18" id="KW-1185">Reference proteome</keyword>
<keyword evidence="9 14" id="KW-0862">Zinc</keyword>
<evidence type="ECO:0000259" key="16">
    <source>
        <dbReference type="PROSITE" id="PS50206"/>
    </source>
</evidence>
<dbReference type="PANTHER" id="PTHR10953:SF102">
    <property type="entry name" value="ADENYLYLTRANSFERASE AND SULFURTRANSFERASE MOCS3"/>
    <property type="match status" value="1"/>
</dbReference>
<comment type="catalytic activity">
    <reaction evidence="14">
        <text>[molybdopterin-synthase sulfur-carrier protein]-C-terminal Gly-Gly-AMP + S-sulfanyl-L-cysteinyl-[cysteine desulfurase] + AH2 = [molybdopterin-synthase sulfur-carrier protein]-C-terminal-Gly-aminoethanethioate + L-cysteinyl-[cysteine desulfurase] + A + AMP + 2 H(+)</text>
        <dbReference type="Rhea" id="RHEA:48612"/>
        <dbReference type="Rhea" id="RHEA-COMP:12157"/>
        <dbReference type="Rhea" id="RHEA-COMP:12158"/>
        <dbReference type="Rhea" id="RHEA-COMP:12159"/>
        <dbReference type="Rhea" id="RHEA-COMP:19907"/>
        <dbReference type="ChEBI" id="CHEBI:13193"/>
        <dbReference type="ChEBI" id="CHEBI:15378"/>
        <dbReference type="ChEBI" id="CHEBI:17499"/>
        <dbReference type="ChEBI" id="CHEBI:29950"/>
        <dbReference type="ChEBI" id="CHEBI:61963"/>
        <dbReference type="ChEBI" id="CHEBI:90618"/>
        <dbReference type="ChEBI" id="CHEBI:232372"/>
        <dbReference type="ChEBI" id="CHEBI:456215"/>
        <dbReference type="EC" id="2.8.1.11"/>
    </reaction>
</comment>
<evidence type="ECO:0000256" key="4">
    <source>
        <dbReference type="ARBA" id="ARBA00022694"/>
    </source>
</evidence>
<feature type="region of interest" description="Disordered" evidence="15">
    <location>
        <begin position="53"/>
        <end position="77"/>
    </location>
</feature>
<evidence type="ECO:0000256" key="12">
    <source>
        <dbReference type="ARBA" id="ARBA00023268"/>
    </source>
</evidence>
<dbReference type="InterPro" id="IPR035985">
    <property type="entry name" value="Ubiquitin-activating_enz"/>
</dbReference>
<organism evidence="17 18">
    <name type="scientific">Penicillium decumbens</name>
    <dbReference type="NCBI Taxonomy" id="69771"/>
    <lineage>
        <taxon>Eukaryota</taxon>
        <taxon>Fungi</taxon>
        <taxon>Dikarya</taxon>
        <taxon>Ascomycota</taxon>
        <taxon>Pezizomycotina</taxon>
        <taxon>Eurotiomycetes</taxon>
        <taxon>Eurotiomycetidae</taxon>
        <taxon>Eurotiales</taxon>
        <taxon>Aspergillaceae</taxon>
        <taxon>Penicillium</taxon>
    </lineage>
</organism>
<evidence type="ECO:0000256" key="2">
    <source>
        <dbReference type="ARBA" id="ARBA00022490"/>
    </source>
</evidence>
<comment type="similarity">
    <text evidence="14">In the N-terminal section; belongs to the HesA/MoeB/ThiF family. UBA4 subfamily.</text>
</comment>
<proteinExistence type="inferred from homology"/>
<dbReference type="CDD" id="cd00757">
    <property type="entry name" value="ThiF_MoeB_HesA_family"/>
    <property type="match status" value="1"/>
</dbReference>
<dbReference type="GO" id="GO:0002143">
    <property type="term" value="P:tRNA wobble position uridine thiolation"/>
    <property type="evidence" value="ECO:0007669"/>
    <property type="project" value="InterPro"/>
</dbReference>
<feature type="compositionally biased region" description="Polar residues" evidence="15">
    <location>
        <begin position="61"/>
        <end position="73"/>
    </location>
</feature>
<dbReference type="SMART" id="SM00450">
    <property type="entry name" value="RHOD"/>
    <property type="match status" value="1"/>
</dbReference>
<comment type="pathway">
    <text evidence="14">tRNA modification; 5-methoxycarbonylmethyl-2-thiouridine-tRNA biosynthesis.</text>
</comment>
<comment type="cofactor">
    <cofactor evidence="14">
        <name>Zn(2+)</name>
        <dbReference type="ChEBI" id="CHEBI:29105"/>
    </cofactor>
    <text evidence="14">Binds 1 zinc ion per subunit.</text>
</comment>
<evidence type="ECO:0000313" key="17">
    <source>
        <dbReference type="EMBL" id="OQD69985.1"/>
    </source>
</evidence>
<dbReference type="InterPro" id="IPR028885">
    <property type="entry name" value="MOCS3/Uba4"/>
</dbReference>
<feature type="binding site" evidence="14">
    <location>
        <position position="336"/>
    </location>
    <ligand>
        <name>Zn(2+)</name>
        <dbReference type="ChEBI" id="CHEBI:29105"/>
    </ligand>
</feature>
<dbReference type="PANTHER" id="PTHR10953">
    <property type="entry name" value="UBIQUITIN-ACTIVATING ENZYME E1"/>
    <property type="match status" value="1"/>
</dbReference>
<evidence type="ECO:0000256" key="1">
    <source>
        <dbReference type="ARBA" id="ARBA00004514"/>
    </source>
</evidence>
<feature type="domain" description="Rhodanese" evidence="16">
    <location>
        <begin position="395"/>
        <end position="510"/>
    </location>
</feature>
<feature type="region of interest" description="Disordered" evidence="15">
    <location>
        <begin position="432"/>
        <end position="456"/>
    </location>
</feature>
<comment type="catalytic activity">
    <reaction evidence="14">
        <text>[molybdopterin-synthase sulfur-carrier protein]-C-terminal Gly-Gly + ATP + H(+) = [molybdopterin-synthase sulfur-carrier protein]-C-terminal Gly-Gly-AMP + diphosphate</text>
        <dbReference type="Rhea" id="RHEA:43616"/>
        <dbReference type="Rhea" id="RHEA-COMP:12159"/>
        <dbReference type="Rhea" id="RHEA-COMP:12202"/>
        <dbReference type="ChEBI" id="CHEBI:15378"/>
        <dbReference type="ChEBI" id="CHEBI:30616"/>
        <dbReference type="ChEBI" id="CHEBI:33019"/>
        <dbReference type="ChEBI" id="CHEBI:90618"/>
        <dbReference type="ChEBI" id="CHEBI:90778"/>
        <dbReference type="EC" id="2.7.7.80"/>
    </reaction>
</comment>
<sequence length="512" mass="54997">MPRGKMRSLGLPPVLGNLFSMENLEDTCASLRAQIAATEAQLAGLKRDLANAEAAAKPADSTDNPSESQTGTGSRWPLLQEEYKRYGRQMIVSQVGLQGQLKLRSAKVLLVGAGGLGCPAAQYLAGSGVGTLGLIDGDTVEISNLHRQVLHRGNNVGKYKVDSAIESLRELNPYPTYIAHRTHLTPHEAPAIFGAYDLILDCTDNPATRYLISDTAVLTGKPLVSASALRTEGQLIVLNNPPRRPGDKEGGPCYRCVFPKPPPADSVVSCADGGILGPVVGTMGVLQALEAIKVITAPELGTTPRDPPVLQIFSAFSNPQFRSIRLRSRRANCAVCSAEATVTLDTIASGSTDYVFFCGSATAPTLLGPEERVSPEEYRVKYPVAESHTNGQSIEGGSHTVIDVRDKAQFGICNLENSINIPISNFLGSPVSTASKDDPEASQLPPWLPSELSSPESKDPIYVVCRLGNDSQIAVKKLKELGLDRNGQRFIGDIRGGFRAWREQVDPEWPEY</sequence>
<evidence type="ECO:0000256" key="6">
    <source>
        <dbReference type="ARBA" id="ARBA00022723"/>
    </source>
</evidence>
<evidence type="ECO:0000313" key="18">
    <source>
        <dbReference type="Proteomes" id="UP000191522"/>
    </source>
</evidence>
<dbReference type="SUPFAM" id="SSF69572">
    <property type="entry name" value="Activating enzymes of the ubiquitin-like proteins"/>
    <property type="match status" value="1"/>
</dbReference>
<feature type="binding site" evidence="14">
    <location>
        <position position="253"/>
    </location>
    <ligand>
        <name>Zn(2+)</name>
        <dbReference type="ChEBI" id="CHEBI:29105"/>
    </ligand>
</feature>
<comment type="subcellular location">
    <subcellularLocation>
        <location evidence="1">Cytoplasm</location>
        <location evidence="1">Cytosol</location>
    </subcellularLocation>
</comment>
<evidence type="ECO:0000256" key="15">
    <source>
        <dbReference type="SAM" id="MobiDB-lite"/>
    </source>
</evidence>
<keyword evidence="11 14" id="KW-0501">Molybdenum cofactor biosynthesis</keyword>
<keyword evidence="8" id="KW-0833">Ubl conjugation pathway</keyword>
<evidence type="ECO:0000256" key="3">
    <source>
        <dbReference type="ARBA" id="ARBA00022679"/>
    </source>
</evidence>
<feature type="binding site" evidence="14">
    <location>
        <position position="160"/>
    </location>
    <ligand>
        <name>ATP</name>
        <dbReference type="ChEBI" id="CHEBI:30616"/>
    </ligand>
</feature>
<dbReference type="GO" id="GO:0042292">
    <property type="term" value="F:URM1 activating enzyme activity"/>
    <property type="evidence" value="ECO:0007669"/>
    <property type="project" value="TreeGrafter"/>
</dbReference>
<reference evidence="18" key="1">
    <citation type="journal article" date="2017" name="Nat. Microbiol.">
        <title>Global analysis of biosynthetic gene clusters reveals vast potential of secondary metabolite production in Penicillium species.</title>
        <authorList>
            <person name="Nielsen J.C."/>
            <person name="Grijseels S."/>
            <person name="Prigent S."/>
            <person name="Ji B."/>
            <person name="Dainat J."/>
            <person name="Nielsen K.F."/>
            <person name="Frisvad J.C."/>
            <person name="Workman M."/>
            <person name="Nielsen J."/>
        </authorList>
    </citation>
    <scope>NUCLEOTIDE SEQUENCE [LARGE SCALE GENOMIC DNA]</scope>
    <source>
        <strain evidence="18">IBT 11843</strain>
    </source>
</reference>
<dbReference type="UniPathway" id="UPA00988"/>
<evidence type="ECO:0000256" key="9">
    <source>
        <dbReference type="ARBA" id="ARBA00022833"/>
    </source>
</evidence>
<dbReference type="Gene3D" id="3.40.50.720">
    <property type="entry name" value="NAD(P)-binding Rossmann-like Domain"/>
    <property type="match status" value="1"/>
</dbReference>
<dbReference type="PROSITE" id="PS50206">
    <property type="entry name" value="RHODANESE_3"/>
    <property type="match status" value="1"/>
</dbReference>
<dbReference type="EC" id="2.7.7.80" evidence="14"/>
<dbReference type="GO" id="GO:0032447">
    <property type="term" value="P:protein urmylation"/>
    <property type="evidence" value="ECO:0007669"/>
    <property type="project" value="TreeGrafter"/>
</dbReference>
<dbReference type="AlphaFoldDB" id="A0A1V6NZ40"/>
<dbReference type="STRING" id="69771.A0A1V6NZ40"/>
<evidence type="ECO:0000256" key="5">
    <source>
        <dbReference type="ARBA" id="ARBA00022695"/>
    </source>
</evidence>